<reference evidence="5" key="1">
    <citation type="submission" date="2019-09" db="EMBL/GenBank/DDBJ databases">
        <title>Mumia zhuanghuii sp. nov. isolated from the intestinal contents of plateau pika (Ochotona curzoniae) in the Qinghai-Tibet plateau of China.</title>
        <authorList>
            <person name="Tian Z."/>
        </authorList>
    </citation>
    <scope>NUCLEOTIDE SEQUENCE [LARGE SCALE GENOMIC DNA]</scope>
    <source>
        <strain evidence="5">L-031</strain>
    </source>
</reference>
<keyword evidence="4" id="KW-0482">Metalloprotease</keyword>
<feature type="compositionally biased region" description="Basic residues" evidence="1">
    <location>
        <begin position="31"/>
        <end position="40"/>
    </location>
</feature>
<feature type="transmembrane region" description="Helical" evidence="2">
    <location>
        <begin position="121"/>
        <end position="138"/>
    </location>
</feature>
<organism evidence="4 5">
    <name type="scientific">Microbacterium lushaniae</name>
    <dbReference type="NCBI Taxonomy" id="2614639"/>
    <lineage>
        <taxon>Bacteria</taxon>
        <taxon>Bacillati</taxon>
        <taxon>Actinomycetota</taxon>
        <taxon>Actinomycetes</taxon>
        <taxon>Micrococcales</taxon>
        <taxon>Microbacteriaceae</taxon>
        <taxon>Microbacterium</taxon>
    </lineage>
</organism>
<feature type="region of interest" description="Disordered" evidence="1">
    <location>
        <begin position="1"/>
        <end position="40"/>
    </location>
</feature>
<gene>
    <name evidence="4" type="ORF">F6J85_02970</name>
</gene>
<keyword evidence="4" id="KW-0378">Hydrolase</keyword>
<keyword evidence="2" id="KW-0812">Transmembrane</keyword>
<evidence type="ECO:0000313" key="4">
    <source>
        <dbReference type="EMBL" id="QEW02162.1"/>
    </source>
</evidence>
<dbReference type="PANTHER" id="PTHR36435">
    <property type="entry name" value="SLR1288 PROTEIN"/>
    <property type="match status" value="1"/>
</dbReference>
<dbReference type="PANTHER" id="PTHR36435:SF1">
    <property type="entry name" value="CAAX AMINO TERMINAL PROTEASE FAMILY PROTEIN"/>
    <property type="match status" value="1"/>
</dbReference>
<sequence length="283" mass="29857">MTESTDAAPRDILLPDVEAEADDASAAPAERRRRPRSPRRRRTWIEGGTSVHHWGWELLGWAVLSLGAGLVAGAALNEFLPQPLGSTLSLLALWVAFAVPVLLAFRRSVPRALLRFRPLDLLYGLALGILLRIVQGWLDMAAGGTGAWPSYPTAGGALPSGWIFDELVAATVVGPVLEEFFFRGLILVAAYTAVRRLAGRGVAGFAATLVSTGLFVAAHALLVPAAWDQALSLALVGIVASLLVLLTGRIWAAVLMHVVYNGMWVALATVGTLLGGSSGPSLS</sequence>
<feature type="domain" description="CAAX prenyl protease 2/Lysostaphin resistance protein A-like" evidence="3">
    <location>
        <begin position="166"/>
        <end position="263"/>
    </location>
</feature>
<dbReference type="GO" id="GO:0004175">
    <property type="term" value="F:endopeptidase activity"/>
    <property type="evidence" value="ECO:0007669"/>
    <property type="project" value="UniProtKB-ARBA"/>
</dbReference>
<evidence type="ECO:0000259" key="3">
    <source>
        <dbReference type="Pfam" id="PF02517"/>
    </source>
</evidence>
<feature type="transmembrane region" description="Helical" evidence="2">
    <location>
        <begin position="233"/>
        <end position="251"/>
    </location>
</feature>
<feature type="transmembrane region" description="Helical" evidence="2">
    <location>
        <begin position="58"/>
        <end position="76"/>
    </location>
</feature>
<keyword evidence="4" id="KW-0645">Protease</keyword>
<protein>
    <submittedName>
        <fullName evidence="4">CPBP family intramembrane metalloprotease</fullName>
    </submittedName>
</protein>
<feature type="transmembrane region" description="Helical" evidence="2">
    <location>
        <begin position="258"/>
        <end position="277"/>
    </location>
</feature>
<dbReference type="Proteomes" id="UP000325516">
    <property type="component" value="Chromosome"/>
</dbReference>
<dbReference type="GO" id="GO:0008237">
    <property type="term" value="F:metallopeptidase activity"/>
    <property type="evidence" value="ECO:0007669"/>
    <property type="project" value="UniProtKB-KW"/>
</dbReference>
<feature type="transmembrane region" description="Helical" evidence="2">
    <location>
        <begin position="205"/>
        <end position="227"/>
    </location>
</feature>
<dbReference type="GO" id="GO:0080120">
    <property type="term" value="P:CAAX-box protein maturation"/>
    <property type="evidence" value="ECO:0007669"/>
    <property type="project" value="UniProtKB-ARBA"/>
</dbReference>
<proteinExistence type="predicted"/>
<evidence type="ECO:0000256" key="1">
    <source>
        <dbReference type="SAM" id="MobiDB-lite"/>
    </source>
</evidence>
<dbReference type="Pfam" id="PF02517">
    <property type="entry name" value="Rce1-like"/>
    <property type="match status" value="1"/>
</dbReference>
<dbReference type="KEGG" id="mlz:F6J85_02970"/>
<dbReference type="AlphaFoldDB" id="A0A5J6L156"/>
<dbReference type="GO" id="GO:0006508">
    <property type="term" value="P:proteolysis"/>
    <property type="evidence" value="ECO:0007669"/>
    <property type="project" value="UniProtKB-KW"/>
</dbReference>
<name>A0A5J6L156_9MICO</name>
<evidence type="ECO:0000313" key="5">
    <source>
        <dbReference type="Proteomes" id="UP000325516"/>
    </source>
</evidence>
<dbReference type="InterPro" id="IPR003675">
    <property type="entry name" value="Rce1/LyrA-like_dom"/>
</dbReference>
<dbReference type="EMBL" id="CP044232">
    <property type="protein sequence ID" value="QEW02162.1"/>
    <property type="molecule type" value="Genomic_DNA"/>
</dbReference>
<accession>A0A5J6L156</accession>
<keyword evidence="5" id="KW-1185">Reference proteome</keyword>
<feature type="transmembrane region" description="Helical" evidence="2">
    <location>
        <begin position="88"/>
        <end position="109"/>
    </location>
</feature>
<keyword evidence="2" id="KW-0472">Membrane</keyword>
<keyword evidence="2" id="KW-1133">Transmembrane helix</keyword>
<dbReference type="RefSeq" id="WP_150923762.1">
    <property type="nucleotide sequence ID" value="NZ_CP044232.1"/>
</dbReference>
<evidence type="ECO:0000256" key="2">
    <source>
        <dbReference type="SAM" id="Phobius"/>
    </source>
</evidence>
<dbReference type="InterPro" id="IPR052710">
    <property type="entry name" value="CAAX_protease"/>
</dbReference>